<dbReference type="SUPFAM" id="SSF47364">
    <property type="entry name" value="Domain of the SRP/SRP receptor G-proteins"/>
    <property type="match status" value="1"/>
</dbReference>
<proteinExistence type="inferred from homology"/>
<accession>D8QS00</accession>
<dbReference type="HOGENOM" id="CLU_009301_3_4_1"/>
<keyword evidence="10" id="KW-1185">Reference proteome</keyword>
<evidence type="ECO:0000256" key="3">
    <source>
        <dbReference type="ARBA" id="ARBA00022741"/>
    </source>
</evidence>
<dbReference type="InterPro" id="IPR042101">
    <property type="entry name" value="SRP54_N_sf"/>
</dbReference>
<dbReference type="Gramene" id="EFJ36851">
    <property type="protein sequence ID" value="EFJ36851"/>
    <property type="gene ID" value="SELMODRAFT_77470"/>
</dbReference>
<keyword evidence="4" id="KW-0342">GTP-binding</keyword>
<organism evidence="10">
    <name type="scientific">Selaginella moellendorffii</name>
    <name type="common">Spikemoss</name>
    <dbReference type="NCBI Taxonomy" id="88036"/>
    <lineage>
        <taxon>Eukaryota</taxon>
        <taxon>Viridiplantae</taxon>
        <taxon>Streptophyta</taxon>
        <taxon>Embryophyta</taxon>
        <taxon>Tracheophyta</taxon>
        <taxon>Lycopodiopsida</taxon>
        <taxon>Selaginellales</taxon>
        <taxon>Selaginellaceae</taxon>
        <taxon>Selaginella</taxon>
    </lineage>
</organism>
<dbReference type="Gramene" id="EFJ27810">
    <property type="protein sequence ID" value="EFJ27810"/>
    <property type="gene ID" value="SELMODRAFT_95155"/>
</dbReference>
<keyword evidence="5" id="KW-0472">Membrane</keyword>
<feature type="domain" description="SRP54-type proteins GTP-binding" evidence="7">
    <location>
        <begin position="306"/>
        <end position="319"/>
    </location>
</feature>
<dbReference type="InParanoid" id="D8QS00"/>
<reference evidence="9 10" key="1">
    <citation type="journal article" date="2011" name="Science">
        <title>The Selaginella genome identifies genetic changes associated with the evolution of vascular plants.</title>
        <authorList>
            <person name="Banks J.A."/>
            <person name="Nishiyama T."/>
            <person name="Hasebe M."/>
            <person name="Bowman J.L."/>
            <person name="Gribskov M."/>
            <person name="dePamphilis C."/>
            <person name="Albert V.A."/>
            <person name="Aono N."/>
            <person name="Aoyama T."/>
            <person name="Ambrose B.A."/>
            <person name="Ashton N.W."/>
            <person name="Axtell M.J."/>
            <person name="Barker E."/>
            <person name="Barker M.S."/>
            <person name="Bennetzen J.L."/>
            <person name="Bonawitz N.D."/>
            <person name="Chapple C."/>
            <person name="Cheng C."/>
            <person name="Correa L.G."/>
            <person name="Dacre M."/>
            <person name="DeBarry J."/>
            <person name="Dreyer I."/>
            <person name="Elias M."/>
            <person name="Engstrom E.M."/>
            <person name="Estelle M."/>
            <person name="Feng L."/>
            <person name="Finet C."/>
            <person name="Floyd S.K."/>
            <person name="Frommer W.B."/>
            <person name="Fujita T."/>
            <person name="Gramzow L."/>
            <person name="Gutensohn M."/>
            <person name="Harholt J."/>
            <person name="Hattori M."/>
            <person name="Heyl A."/>
            <person name="Hirai T."/>
            <person name="Hiwatashi Y."/>
            <person name="Ishikawa M."/>
            <person name="Iwata M."/>
            <person name="Karol K.G."/>
            <person name="Koehler B."/>
            <person name="Kolukisaoglu U."/>
            <person name="Kubo M."/>
            <person name="Kurata T."/>
            <person name="Lalonde S."/>
            <person name="Li K."/>
            <person name="Li Y."/>
            <person name="Litt A."/>
            <person name="Lyons E."/>
            <person name="Manning G."/>
            <person name="Maruyama T."/>
            <person name="Michael T.P."/>
            <person name="Mikami K."/>
            <person name="Miyazaki S."/>
            <person name="Morinaga S."/>
            <person name="Murata T."/>
            <person name="Mueller-Roeber B."/>
            <person name="Nelson D.R."/>
            <person name="Obara M."/>
            <person name="Oguri Y."/>
            <person name="Olmstead R.G."/>
            <person name="Onodera N."/>
            <person name="Petersen B.L."/>
            <person name="Pils B."/>
            <person name="Prigge M."/>
            <person name="Rensing S.A."/>
            <person name="Riano-Pachon D.M."/>
            <person name="Roberts A.W."/>
            <person name="Sato Y."/>
            <person name="Scheller H.V."/>
            <person name="Schulz B."/>
            <person name="Schulz C."/>
            <person name="Shakirov E.V."/>
            <person name="Shibagaki N."/>
            <person name="Shinohara N."/>
            <person name="Shippen D.E."/>
            <person name="Soerensen I."/>
            <person name="Sotooka R."/>
            <person name="Sugimoto N."/>
            <person name="Sugita M."/>
            <person name="Sumikawa N."/>
            <person name="Tanurdzic M."/>
            <person name="Theissen G."/>
            <person name="Ulvskov P."/>
            <person name="Wakazuki S."/>
            <person name="Weng J.K."/>
            <person name="Willats W.W."/>
            <person name="Wipf D."/>
            <person name="Wolf P.G."/>
            <person name="Yang L."/>
            <person name="Zimmer A.D."/>
            <person name="Zhu Q."/>
            <person name="Mitros T."/>
            <person name="Hellsten U."/>
            <person name="Loque D."/>
            <person name="Otillar R."/>
            <person name="Salamov A."/>
            <person name="Schmutz J."/>
            <person name="Shapiro H."/>
            <person name="Lindquist E."/>
            <person name="Lucas S."/>
            <person name="Rokhsar D."/>
            <person name="Grigoriev I.V."/>
        </authorList>
    </citation>
    <scope>NUCLEOTIDE SEQUENCE [LARGE SCALE GENOMIC DNA]</scope>
</reference>
<dbReference type="SMART" id="SM00382">
    <property type="entry name" value="AAA"/>
    <property type="match status" value="1"/>
</dbReference>
<gene>
    <name evidence="9" type="ORF">SELMODRAFT_77470</name>
    <name evidence="8" type="ORF">SELMODRAFT_95155</name>
</gene>
<dbReference type="Pfam" id="PF02881">
    <property type="entry name" value="SRP54_N"/>
    <property type="match status" value="1"/>
</dbReference>
<dbReference type="InterPro" id="IPR036225">
    <property type="entry name" value="SRP/SRP_N"/>
</dbReference>
<dbReference type="Gene3D" id="3.40.50.300">
    <property type="entry name" value="P-loop containing nucleotide triphosphate hydrolases"/>
    <property type="match status" value="1"/>
</dbReference>
<dbReference type="eggNOG" id="KOG0780">
    <property type="taxonomic scope" value="Eukaryota"/>
</dbReference>
<dbReference type="GO" id="GO:0006605">
    <property type="term" value="P:protein targeting"/>
    <property type="evidence" value="ECO:0000318"/>
    <property type="project" value="GO_Central"/>
</dbReference>
<keyword evidence="3" id="KW-0547">Nucleotide-binding</keyword>
<dbReference type="InterPro" id="IPR027417">
    <property type="entry name" value="P-loop_NTPase"/>
</dbReference>
<dbReference type="GO" id="GO:0005737">
    <property type="term" value="C:cytoplasm"/>
    <property type="evidence" value="ECO:0007669"/>
    <property type="project" value="UniProtKB-ARBA"/>
</dbReference>
<dbReference type="NCBIfam" id="TIGR00064">
    <property type="entry name" value="ftsY"/>
    <property type="match status" value="1"/>
</dbReference>
<dbReference type="AlphaFoldDB" id="D8QS00"/>
<evidence type="ECO:0000313" key="9">
    <source>
        <dbReference type="EMBL" id="EFJ36851.1"/>
    </source>
</evidence>
<dbReference type="PANTHER" id="PTHR43134:SF7">
    <property type="entry name" value="CELL DIVISION PROTEIN FTSY HOMOLOG, CHLOROPLASTIC"/>
    <property type="match status" value="1"/>
</dbReference>
<dbReference type="OrthoDB" id="1727884at2759"/>
<dbReference type="GO" id="GO:0016020">
    <property type="term" value="C:membrane"/>
    <property type="evidence" value="ECO:0000318"/>
    <property type="project" value="GO_Central"/>
</dbReference>
<dbReference type="Proteomes" id="UP000001514">
    <property type="component" value="Unassembled WGS sequence"/>
</dbReference>
<evidence type="ECO:0000256" key="6">
    <source>
        <dbReference type="ARBA" id="ARBA00023170"/>
    </source>
</evidence>
<dbReference type="FunCoup" id="D8QS00">
    <property type="interactions" value="1227"/>
</dbReference>
<dbReference type="GO" id="GO:0005525">
    <property type="term" value="F:GTP binding"/>
    <property type="evidence" value="ECO:0007669"/>
    <property type="project" value="UniProtKB-KW"/>
</dbReference>
<evidence type="ECO:0000256" key="4">
    <source>
        <dbReference type="ARBA" id="ARBA00023134"/>
    </source>
</evidence>
<dbReference type="GO" id="GO:0005047">
    <property type="term" value="F:signal recognition particle binding"/>
    <property type="evidence" value="ECO:0000318"/>
    <property type="project" value="GO_Central"/>
</dbReference>
<keyword evidence="6" id="KW-0675">Receptor</keyword>
<dbReference type="OMA" id="GISDQFQ"/>
<dbReference type="FunFam" id="3.40.50.300:FF:000053">
    <property type="entry name" value="Signal recognition particle receptor FtsY"/>
    <property type="match status" value="1"/>
</dbReference>
<dbReference type="InterPro" id="IPR013822">
    <property type="entry name" value="Signal_recog_particl_SRP54_hlx"/>
</dbReference>
<dbReference type="PROSITE" id="PS00300">
    <property type="entry name" value="SRP54"/>
    <property type="match status" value="1"/>
</dbReference>
<evidence type="ECO:0000313" key="8">
    <source>
        <dbReference type="EMBL" id="EFJ27810.1"/>
    </source>
</evidence>
<dbReference type="FunFam" id="1.20.120.140:FF:000006">
    <property type="entry name" value="Cell division FtsY, chloroplastic-like protein"/>
    <property type="match status" value="1"/>
</dbReference>
<dbReference type="STRING" id="88036.D8QS00"/>
<dbReference type="SUPFAM" id="SSF52540">
    <property type="entry name" value="P-loop containing nucleoside triphosphate hydrolases"/>
    <property type="match status" value="1"/>
</dbReference>
<evidence type="ECO:0000259" key="7">
    <source>
        <dbReference type="PROSITE" id="PS00300"/>
    </source>
</evidence>
<dbReference type="EMBL" id="GL377581">
    <property type="protein sequence ID" value="EFJ27810.1"/>
    <property type="molecule type" value="Genomic_DNA"/>
</dbReference>
<dbReference type="KEGG" id="smo:SELMODRAFT_95155"/>
<evidence type="ECO:0000256" key="1">
    <source>
        <dbReference type="ARBA" id="ARBA00004170"/>
    </source>
</evidence>
<dbReference type="SMART" id="SM00962">
    <property type="entry name" value="SRP54"/>
    <property type="match status" value="1"/>
</dbReference>
<dbReference type="InterPro" id="IPR003593">
    <property type="entry name" value="AAA+_ATPase"/>
</dbReference>
<dbReference type="Gene3D" id="1.20.120.140">
    <property type="entry name" value="Signal recognition particle SRP54, nucleotide-binding domain"/>
    <property type="match status" value="1"/>
</dbReference>
<dbReference type="Pfam" id="PF00448">
    <property type="entry name" value="SRP54"/>
    <property type="match status" value="1"/>
</dbReference>
<sequence>MVRCASSSSDKAGFFGKLGRVFKEKAKSDIDRLFSGFSKTRENLAVVDELLTYWNLSDAEKLLDELEEALLISDFGPRTAIKIVDGLRKDVLAAKLKTGQEIKLALKKSIVKLLTSRAGSTDLKLGTRRPAVIMVVGVNGGGKTTTIGKLAHRLKKEKGVKILMAAGDTFRAAAKEQLEVWAERTESDIVRAEEGQKKPAPVLSRAVKRAVAEKFDIVLADTSGRLHTNFSLMDELEDCKKAIGKALAGAPNEVLMVLDGTTGLNMLPQAREFNDVVGVTGFVLTKLDGTARGGCVASVVDELGIPVKFVGVGEGLEDLQPFDAEAFVNALFP</sequence>
<protein>
    <recommendedName>
        <fullName evidence="7">SRP54-type proteins GTP-binding domain-containing protein</fullName>
    </recommendedName>
</protein>
<dbReference type="InterPro" id="IPR000897">
    <property type="entry name" value="SRP54_GTPase_dom"/>
</dbReference>
<dbReference type="CDD" id="cd17874">
    <property type="entry name" value="FtsY"/>
    <property type="match status" value="1"/>
</dbReference>
<dbReference type="PANTHER" id="PTHR43134">
    <property type="entry name" value="SIGNAL RECOGNITION PARTICLE RECEPTOR SUBUNIT ALPHA"/>
    <property type="match status" value="1"/>
</dbReference>
<dbReference type="SMART" id="SM00963">
    <property type="entry name" value="SRP54_N"/>
    <property type="match status" value="1"/>
</dbReference>
<dbReference type="EMBL" id="GL377566">
    <property type="protein sequence ID" value="EFJ36851.1"/>
    <property type="molecule type" value="Genomic_DNA"/>
</dbReference>
<dbReference type="KEGG" id="smo:SELMODRAFT_77470"/>
<dbReference type="InterPro" id="IPR004390">
    <property type="entry name" value="SR_rcpt_FtsY"/>
</dbReference>
<evidence type="ECO:0000256" key="5">
    <source>
        <dbReference type="ARBA" id="ARBA00023136"/>
    </source>
</evidence>
<comment type="subcellular location">
    <subcellularLocation>
        <location evidence="1">Membrane</location>
        <topology evidence="1">Peripheral membrane protein</topology>
    </subcellularLocation>
</comment>
<name>D8QS00_SELML</name>
<evidence type="ECO:0000256" key="2">
    <source>
        <dbReference type="ARBA" id="ARBA00008531"/>
    </source>
</evidence>
<comment type="similarity">
    <text evidence="2">Belongs to the GTP-binding SRP family.</text>
</comment>
<dbReference type="GO" id="GO:0006614">
    <property type="term" value="P:SRP-dependent cotranslational protein targeting to membrane"/>
    <property type="evidence" value="ECO:0007669"/>
    <property type="project" value="InterPro"/>
</dbReference>
<evidence type="ECO:0000313" key="10">
    <source>
        <dbReference type="Proteomes" id="UP000001514"/>
    </source>
</evidence>
<dbReference type="GO" id="GO:0003924">
    <property type="term" value="F:GTPase activity"/>
    <property type="evidence" value="ECO:0000318"/>
    <property type="project" value="GO_Central"/>
</dbReference>